<organism evidence="2 3">
    <name type="scientific">Cymbomonas tetramitiformis</name>
    <dbReference type="NCBI Taxonomy" id="36881"/>
    <lineage>
        <taxon>Eukaryota</taxon>
        <taxon>Viridiplantae</taxon>
        <taxon>Chlorophyta</taxon>
        <taxon>Pyramimonadophyceae</taxon>
        <taxon>Pyramimonadales</taxon>
        <taxon>Pyramimonadaceae</taxon>
        <taxon>Cymbomonas</taxon>
    </lineage>
</organism>
<feature type="region of interest" description="Disordered" evidence="1">
    <location>
        <begin position="55"/>
        <end position="77"/>
    </location>
</feature>
<feature type="region of interest" description="Disordered" evidence="1">
    <location>
        <begin position="266"/>
        <end position="467"/>
    </location>
</feature>
<feature type="compositionally biased region" description="Polar residues" evidence="1">
    <location>
        <begin position="66"/>
        <end position="77"/>
    </location>
</feature>
<evidence type="ECO:0000313" key="2">
    <source>
        <dbReference type="EMBL" id="KAK3283747.1"/>
    </source>
</evidence>
<feature type="compositionally biased region" description="Basic and acidic residues" evidence="1">
    <location>
        <begin position="55"/>
        <end position="64"/>
    </location>
</feature>
<feature type="region of interest" description="Disordered" evidence="1">
    <location>
        <begin position="111"/>
        <end position="134"/>
    </location>
</feature>
<dbReference type="Proteomes" id="UP001190700">
    <property type="component" value="Unassembled WGS sequence"/>
</dbReference>
<comment type="caution">
    <text evidence="2">The sequence shown here is derived from an EMBL/GenBank/DDBJ whole genome shotgun (WGS) entry which is preliminary data.</text>
</comment>
<proteinExistence type="predicted"/>
<evidence type="ECO:0000256" key="1">
    <source>
        <dbReference type="SAM" id="MobiDB-lite"/>
    </source>
</evidence>
<feature type="compositionally biased region" description="Basic and acidic residues" evidence="1">
    <location>
        <begin position="640"/>
        <end position="654"/>
    </location>
</feature>
<feature type="compositionally biased region" description="Basic and acidic residues" evidence="1">
    <location>
        <begin position="527"/>
        <end position="539"/>
    </location>
</feature>
<accession>A0AAE0GT26</accession>
<sequence length="1022" mass="115592">MTSPYSNHNLRRGRPAEPNPHFGSRSRTPLSTSLVIKESPREQTTKWEAFLERYKDEDEPERVRANRSTAWSQPHDGQQALQYFDEIPDLGPEHERETEFEKRSHWKLYQKEASPEPKVRSPQSPLKAMKTSEDARQMKPISKFNYSTVSRETPRSSSPILDEDLRIRLKYASKGMQYEWHRRRKAAAMYAWLKAVKKLPAAQRIWRNNTYVTDLPGRPGVSAKLELDREWLRNTAPIVPFNELEVGIEEPLLLGDQDEILYLADTSHASRSRSPDPRSVTPARSASRSRAIRLSPRGPELRPNSPSPMRRSPSARGEGTPQTRALQLVHDAPNEMEGMHSPNGRSRSANRGAAAQIAQRSSRPRHDFITVPRDSPRSPTPTRTRISGEVAGGRNSFGNVGASPQSSPQSSKQVFRLSPRRPALRPDSPSPTPTRVSTQSPLRRVQSARAPHHSATKEKPRDLFNDTPRQRETMLVRASQSDADLDDLLDGVDADDLRVMVKQLLKSSEKPAGKKAGPQDNGRTSHHRNDSSQRRREPSVFDNTLLQLEIDGWHDTSPHTTPPRPDRSTSPYGEPQDLSGLCLEYTESPGPGGRPGARQLMLPARSASTQSPGRSPESSQQEFSPRRPERIEQRGYSPLRPERIEQQENARRQPELSGLHEASAKGVHGARPAKSAQQERSRRQPREYSPAEKKLTAFAPESPSKVSQALLQEMQGIQETPLTHSKQGTRDKLEAKETEHQRRLQAQAAGSHDATAKHTTQQKEVDEMPEVRQREDAEAWEDAEACGARQKKDTSTRSRGKEDKSTRWRQREETEDEDSDEDEMPQRRRKHEDDSKLKPQARPKEDGQEVKWRTHRSRTGSVPLPEDHVMSDRLDVDSSFNPATPKSTRDGPNREEPTSLAEALAEYQEQEIRHEDEDSQGSDSGTPSAGALSASTRSSKQPSVDYDSSSRFRSPPRRSAGYSSREERRHMRRASGPDHIARWTTRIDGGERRHEFSSTGADLWEVGFHQVTSLRIVIVRWL</sequence>
<feature type="compositionally biased region" description="Low complexity" evidence="1">
    <location>
        <begin position="277"/>
        <end position="316"/>
    </location>
</feature>
<feature type="compositionally biased region" description="Basic and acidic residues" evidence="1">
    <location>
        <begin position="831"/>
        <end position="852"/>
    </location>
</feature>
<feature type="compositionally biased region" description="Basic and acidic residues" evidence="1">
    <location>
        <begin position="728"/>
        <end position="742"/>
    </location>
</feature>
<feature type="compositionally biased region" description="Low complexity" evidence="1">
    <location>
        <begin position="949"/>
        <end position="959"/>
    </location>
</feature>
<feature type="compositionally biased region" description="Basic and acidic residues" evidence="1">
    <location>
        <begin position="790"/>
        <end position="812"/>
    </location>
</feature>
<dbReference type="AlphaFoldDB" id="A0AAE0GT26"/>
<keyword evidence="3" id="KW-1185">Reference proteome</keyword>
<reference evidence="2 3" key="1">
    <citation type="journal article" date="2015" name="Genome Biol. Evol.">
        <title>Comparative Genomics of a Bacterivorous Green Alga Reveals Evolutionary Causalities and Consequences of Phago-Mixotrophic Mode of Nutrition.</title>
        <authorList>
            <person name="Burns J.A."/>
            <person name="Paasch A."/>
            <person name="Narechania A."/>
            <person name="Kim E."/>
        </authorList>
    </citation>
    <scope>NUCLEOTIDE SEQUENCE [LARGE SCALE GENOMIC DNA]</scope>
    <source>
        <strain evidence="2 3">PLY_AMNH</strain>
    </source>
</reference>
<feature type="compositionally biased region" description="Basic and acidic residues" evidence="1">
    <location>
        <begin position="761"/>
        <end position="777"/>
    </location>
</feature>
<feature type="compositionally biased region" description="Low complexity" evidence="1">
    <location>
        <begin position="343"/>
        <end position="355"/>
    </location>
</feature>
<feature type="region of interest" description="Disordered" evidence="1">
    <location>
        <begin position="1"/>
        <end position="42"/>
    </location>
</feature>
<feature type="compositionally biased region" description="Polar residues" evidence="1">
    <location>
        <begin position="921"/>
        <end position="942"/>
    </location>
</feature>
<feature type="compositionally biased region" description="Basic and acidic residues" evidence="1">
    <location>
        <begin position="677"/>
        <end position="695"/>
    </location>
</feature>
<dbReference type="EMBL" id="LGRX02002662">
    <property type="protein sequence ID" value="KAK3283747.1"/>
    <property type="molecule type" value="Genomic_DNA"/>
</dbReference>
<feature type="compositionally biased region" description="Polar residues" evidence="1">
    <location>
        <begin position="704"/>
        <end position="726"/>
    </location>
</feature>
<feature type="compositionally biased region" description="Polar residues" evidence="1">
    <location>
        <begin position="25"/>
        <end position="34"/>
    </location>
</feature>
<feature type="compositionally biased region" description="Basic and acidic residues" evidence="1">
    <location>
        <begin position="455"/>
        <end position="467"/>
    </location>
</feature>
<feature type="compositionally biased region" description="Basic and acidic residues" evidence="1">
    <location>
        <begin position="964"/>
        <end position="981"/>
    </location>
</feature>
<feature type="compositionally biased region" description="Acidic residues" evidence="1">
    <location>
        <begin position="813"/>
        <end position="823"/>
    </location>
</feature>
<feature type="compositionally biased region" description="Polar residues" evidence="1">
    <location>
        <begin position="606"/>
        <end position="623"/>
    </location>
</feature>
<feature type="compositionally biased region" description="Basic and acidic residues" evidence="1">
    <location>
        <begin position="624"/>
        <end position="633"/>
    </location>
</feature>
<feature type="compositionally biased region" description="Basic and acidic residues" evidence="1">
    <location>
        <begin position="887"/>
        <end position="897"/>
    </location>
</feature>
<evidence type="ECO:0000313" key="3">
    <source>
        <dbReference type="Proteomes" id="UP001190700"/>
    </source>
</evidence>
<gene>
    <name evidence="2" type="ORF">CYMTET_8570</name>
</gene>
<protein>
    <submittedName>
        <fullName evidence="2">Uncharacterized protein</fullName>
    </submittedName>
</protein>
<feature type="compositionally biased region" description="Basic and acidic residues" evidence="1">
    <location>
        <begin position="865"/>
        <end position="876"/>
    </location>
</feature>
<name>A0AAE0GT26_9CHLO</name>
<feature type="region of interest" description="Disordered" evidence="1">
    <location>
        <begin position="504"/>
        <end position="986"/>
    </location>
</feature>